<comment type="caution">
    <text evidence="4">The sequence shown here is derived from an EMBL/GenBank/DDBJ whole genome shotgun (WGS) entry which is preliminary data.</text>
</comment>
<dbReference type="EMBL" id="SLXK01000053">
    <property type="protein sequence ID" value="TCP20292.1"/>
    <property type="molecule type" value="Genomic_DNA"/>
</dbReference>
<dbReference type="AlphaFoldDB" id="A0A4R2NGF0"/>
<dbReference type="InterPro" id="IPR000868">
    <property type="entry name" value="Isochorismatase-like_dom"/>
</dbReference>
<feature type="domain" description="Isochorismatase-like" evidence="3">
    <location>
        <begin position="14"/>
        <end position="173"/>
    </location>
</feature>
<dbReference type="OrthoDB" id="4305745at2"/>
<protein>
    <submittedName>
        <fullName evidence="4">Nicotinamidase-related amidase</fullName>
    </submittedName>
</protein>
<evidence type="ECO:0000256" key="2">
    <source>
        <dbReference type="ARBA" id="ARBA00022801"/>
    </source>
</evidence>
<evidence type="ECO:0000259" key="3">
    <source>
        <dbReference type="Pfam" id="PF00857"/>
    </source>
</evidence>
<evidence type="ECO:0000313" key="5">
    <source>
        <dbReference type="Proteomes" id="UP000295416"/>
    </source>
</evidence>
<dbReference type="Pfam" id="PF00857">
    <property type="entry name" value="Isochorismatase"/>
    <property type="match status" value="1"/>
</dbReference>
<name>A0A4R2NGF0_9BACL</name>
<evidence type="ECO:0000313" key="4">
    <source>
        <dbReference type="EMBL" id="TCP20292.1"/>
    </source>
</evidence>
<dbReference type="SUPFAM" id="SSF52499">
    <property type="entry name" value="Isochorismatase-like hydrolases"/>
    <property type="match status" value="1"/>
</dbReference>
<dbReference type="InterPro" id="IPR036380">
    <property type="entry name" value="Isochorismatase-like_sf"/>
</dbReference>
<organism evidence="4 5">
    <name type="scientific">Scopulibacillus darangshiensis</name>
    <dbReference type="NCBI Taxonomy" id="442528"/>
    <lineage>
        <taxon>Bacteria</taxon>
        <taxon>Bacillati</taxon>
        <taxon>Bacillota</taxon>
        <taxon>Bacilli</taxon>
        <taxon>Bacillales</taxon>
        <taxon>Sporolactobacillaceae</taxon>
        <taxon>Scopulibacillus</taxon>
    </lineage>
</organism>
<dbReference type="Gene3D" id="3.40.50.850">
    <property type="entry name" value="Isochorismatase-like"/>
    <property type="match status" value="1"/>
</dbReference>
<dbReference type="RefSeq" id="WP_132748052.1">
    <property type="nucleotide sequence ID" value="NZ_SLXK01000053.1"/>
</dbReference>
<accession>A0A4R2NGF0</accession>
<dbReference type="GO" id="GO:0016787">
    <property type="term" value="F:hydrolase activity"/>
    <property type="evidence" value="ECO:0007669"/>
    <property type="project" value="UniProtKB-KW"/>
</dbReference>
<dbReference type="PANTHER" id="PTHR43540:SF6">
    <property type="entry name" value="ISOCHORISMATASE-LIKE DOMAIN-CONTAINING PROTEIN"/>
    <property type="match status" value="1"/>
</dbReference>
<comment type="similarity">
    <text evidence="1">Belongs to the isochorismatase family.</text>
</comment>
<dbReference type="CDD" id="cd00431">
    <property type="entry name" value="cysteine_hydrolases"/>
    <property type="match status" value="1"/>
</dbReference>
<gene>
    <name evidence="4" type="ORF">EV207_15310</name>
</gene>
<dbReference type="InterPro" id="IPR050272">
    <property type="entry name" value="Isochorismatase-like_hydrls"/>
</dbReference>
<keyword evidence="5" id="KW-1185">Reference proteome</keyword>
<keyword evidence="2" id="KW-0378">Hydrolase</keyword>
<reference evidence="4 5" key="1">
    <citation type="submission" date="2019-03" db="EMBL/GenBank/DDBJ databases">
        <title>Genomic Encyclopedia of Type Strains, Phase IV (KMG-IV): sequencing the most valuable type-strain genomes for metagenomic binning, comparative biology and taxonomic classification.</title>
        <authorList>
            <person name="Goeker M."/>
        </authorList>
    </citation>
    <scope>NUCLEOTIDE SEQUENCE [LARGE SCALE GENOMIC DNA]</scope>
    <source>
        <strain evidence="4 5">DSM 19377</strain>
    </source>
</reference>
<dbReference type="PANTHER" id="PTHR43540">
    <property type="entry name" value="PEROXYUREIDOACRYLATE/UREIDOACRYLATE AMIDOHYDROLASE-RELATED"/>
    <property type="match status" value="1"/>
</dbReference>
<evidence type="ECO:0000256" key="1">
    <source>
        <dbReference type="ARBA" id="ARBA00006336"/>
    </source>
</evidence>
<dbReference type="Proteomes" id="UP000295416">
    <property type="component" value="Unassembled WGS sequence"/>
</dbReference>
<sequence length="192" mass="21598">MKNKHHAGAKHPVALLLIDMINNMEFKEAELLLKEARAIIDPLVDLRGRAKKANIPVIYVNDNYGIWQSDLNQVVDKAMEGPGRWIIEKLKPDKDDYFVVKPKHSGFFSTPLDTLLNHLGVNTLIITGMAGNICVLFTANDAYMRNYTVIVPSDCCASNVREDNDYALRMMKNNLDADIREQGKIDLSQLGV</sequence>
<proteinExistence type="inferred from homology"/>